<dbReference type="Proteomes" id="UP001529256">
    <property type="component" value="Unassembled WGS sequence"/>
</dbReference>
<protein>
    <submittedName>
        <fullName evidence="2">Coenzyme F420 hydrogenase/dehydrogenase, beta subunit C-terminal domain</fullName>
    </submittedName>
</protein>
<dbReference type="EMBL" id="JAUDEA010000001">
    <property type="protein sequence ID" value="MDM8270162.1"/>
    <property type="molecule type" value="Genomic_DNA"/>
</dbReference>
<dbReference type="InterPro" id="IPR007525">
    <property type="entry name" value="FrhB_FdhB_C"/>
</dbReference>
<proteinExistence type="predicted"/>
<reference evidence="2 3" key="3">
    <citation type="submission" date="2023-06" db="EMBL/GenBank/DDBJ databases">
        <authorList>
            <person name="Zeman M."/>
            <person name="Kubasova T."/>
            <person name="Jahodarova E."/>
            <person name="Nykrynova M."/>
            <person name="Rychlik I."/>
        </authorList>
    </citation>
    <scope>NUCLEOTIDE SEQUENCE [LARGE SCALE GENOMIC DNA]</scope>
    <source>
        <strain evidence="2 3">153_Feed</strain>
    </source>
</reference>
<feature type="domain" description="Coenzyme F420 hydrogenase/dehydrogenase beta subunit C-terminal" evidence="1">
    <location>
        <begin position="36"/>
        <end position="208"/>
    </location>
</feature>
<dbReference type="Pfam" id="PF04432">
    <property type="entry name" value="FrhB_FdhB_C"/>
    <property type="match status" value="1"/>
</dbReference>
<organism evidence="2 3">
    <name type="scientific">Thermophilibacter provencensis</name>
    <dbReference type="NCBI Taxonomy" id="1852386"/>
    <lineage>
        <taxon>Bacteria</taxon>
        <taxon>Bacillati</taxon>
        <taxon>Actinomycetota</taxon>
        <taxon>Coriobacteriia</taxon>
        <taxon>Coriobacteriales</taxon>
        <taxon>Atopobiaceae</taxon>
        <taxon>Thermophilibacter</taxon>
    </lineage>
</organism>
<evidence type="ECO:0000313" key="3">
    <source>
        <dbReference type="Proteomes" id="UP001529256"/>
    </source>
</evidence>
<evidence type="ECO:0000313" key="2">
    <source>
        <dbReference type="EMBL" id="MDM8270162.1"/>
    </source>
</evidence>
<dbReference type="PANTHER" id="PTHR43193:SF2">
    <property type="entry name" value="POLYFERREDOXIN PROTEIN FWDF"/>
    <property type="match status" value="1"/>
</dbReference>
<gene>
    <name evidence="2" type="ORF">QUW25_00455</name>
</gene>
<reference evidence="2 3" key="2">
    <citation type="submission" date="2023-06" db="EMBL/GenBank/DDBJ databases">
        <title>Identification and characterization of horizontal gene transfer across gut microbiota members of farm animals based on homology search.</title>
        <authorList>
            <person name="Schwarzerova J."/>
            <person name="Nykrynova M."/>
            <person name="Jureckova K."/>
            <person name="Cejkova D."/>
            <person name="Rychlik I."/>
        </authorList>
    </citation>
    <scope>NUCLEOTIDE SEQUENCE [LARGE SCALE GENOMIC DNA]</scope>
    <source>
        <strain evidence="2 3">153_Feed</strain>
    </source>
</reference>
<comment type="caution">
    <text evidence="2">The sequence shown here is derived from an EMBL/GenBank/DDBJ whole genome shotgun (WGS) entry which is preliminary data.</text>
</comment>
<dbReference type="InterPro" id="IPR052977">
    <property type="entry name" value="Polyferredoxin-like_ET"/>
</dbReference>
<accession>A0ABT7V0M8</accession>
<sequence>MTEDEAGLSSLQGSKYVQSDAGACFPEVERELRAGREVLFSGTPCQVAGLKGYLGRDWTNLVTVDLVCHGVPSEVMFHGLVAALERRYGKRVVDLRFRCKHGGWGHSMLLVRLRPFGETSTCDDEDVQIQASDFTYYDLFLRRMILRDSCYACPFASPIRPGDLTVGDFWGVEDNRPDVLLDGRFDVERGISCLLVNNMHGREALERFGRDLDLCEVEFEDIAKGNDQLRHPSTKPTDRELYLTTFRDGDWNSVEALWRRRERGVRYRVREAAKRVLPKGVRRFFKHLISR</sequence>
<evidence type="ECO:0000259" key="1">
    <source>
        <dbReference type="Pfam" id="PF04432"/>
    </source>
</evidence>
<reference evidence="3" key="1">
    <citation type="submission" date="2023-06" db="EMBL/GenBank/DDBJ databases">
        <title>Identification and characterization of horizontal gene transfer across gut microbiota members of farm animals based on homology search.</title>
        <authorList>
            <person name="Zeman M."/>
            <person name="Kubasova T."/>
            <person name="Jahodarova E."/>
            <person name="Nykrynova M."/>
            <person name="Rychlik I."/>
        </authorList>
    </citation>
    <scope>NUCLEOTIDE SEQUENCE [LARGE SCALE GENOMIC DNA]</scope>
    <source>
        <strain evidence="3">153_Feed</strain>
    </source>
</reference>
<dbReference type="RefSeq" id="WP_289510266.1">
    <property type="nucleotide sequence ID" value="NZ_JAUDEA010000001.1"/>
</dbReference>
<dbReference type="PANTHER" id="PTHR43193">
    <property type="match status" value="1"/>
</dbReference>
<name>A0ABT7V0M8_9ACTN</name>
<keyword evidence="3" id="KW-1185">Reference proteome</keyword>